<dbReference type="Proteomes" id="UP000639338">
    <property type="component" value="Unassembled WGS sequence"/>
</dbReference>
<dbReference type="PANTHER" id="PTHR41158:SF2">
    <property type="entry name" value="AGAP010294-PA"/>
    <property type="match status" value="1"/>
</dbReference>
<organism evidence="3 4">
    <name type="scientific">Aphidius gifuensis</name>
    <name type="common">Parasitoid wasp</name>
    <dbReference type="NCBI Taxonomy" id="684658"/>
    <lineage>
        <taxon>Eukaryota</taxon>
        <taxon>Metazoa</taxon>
        <taxon>Ecdysozoa</taxon>
        <taxon>Arthropoda</taxon>
        <taxon>Hexapoda</taxon>
        <taxon>Insecta</taxon>
        <taxon>Pterygota</taxon>
        <taxon>Neoptera</taxon>
        <taxon>Endopterygota</taxon>
        <taxon>Hymenoptera</taxon>
        <taxon>Apocrita</taxon>
        <taxon>Ichneumonoidea</taxon>
        <taxon>Braconidae</taxon>
        <taxon>Aphidiinae</taxon>
        <taxon>Aphidius</taxon>
    </lineage>
</organism>
<evidence type="ECO:0000256" key="1">
    <source>
        <dbReference type="SAM" id="MobiDB-lite"/>
    </source>
</evidence>
<reference evidence="3 4" key="1">
    <citation type="submission" date="2020-08" db="EMBL/GenBank/DDBJ databases">
        <title>Aphidius gifuensis genome sequencing and assembly.</title>
        <authorList>
            <person name="Du Z."/>
        </authorList>
    </citation>
    <scope>NUCLEOTIDE SEQUENCE [LARGE SCALE GENOMIC DNA]</scope>
    <source>
        <strain evidence="3">YNYX2018</strain>
        <tissue evidence="3">Adults</tissue>
    </source>
</reference>
<evidence type="ECO:0000313" key="3">
    <source>
        <dbReference type="EMBL" id="KAF7996837.1"/>
    </source>
</evidence>
<feature type="chain" id="PRO_5032535181" description="Odorant-binding protein" evidence="2">
    <location>
        <begin position="20"/>
        <end position="289"/>
    </location>
</feature>
<protein>
    <recommendedName>
        <fullName evidence="5">Odorant-binding protein</fullName>
    </recommendedName>
</protein>
<dbReference type="EMBL" id="JACMRX010000001">
    <property type="protein sequence ID" value="KAF7996837.1"/>
    <property type="molecule type" value="Genomic_DNA"/>
</dbReference>
<proteinExistence type="predicted"/>
<evidence type="ECO:0008006" key="5">
    <source>
        <dbReference type="Google" id="ProtNLM"/>
    </source>
</evidence>
<comment type="caution">
    <text evidence="3">The sequence shown here is derived from an EMBL/GenBank/DDBJ whole genome shotgun (WGS) entry which is preliminary data.</text>
</comment>
<keyword evidence="4" id="KW-1185">Reference proteome</keyword>
<evidence type="ECO:0000256" key="2">
    <source>
        <dbReference type="SAM" id="SignalP"/>
    </source>
</evidence>
<keyword evidence="2" id="KW-0732">Signal</keyword>
<dbReference type="AlphaFoldDB" id="A0A834Y360"/>
<evidence type="ECO:0000313" key="4">
    <source>
        <dbReference type="Proteomes" id="UP000639338"/>
    </source>
</evidence>
<sequence length="289" mass="31059">MQYKKLIAICLIGLTLGQAATVPQYPVYEPKSISEQSQERMSSERKYAEKPNASKKVGHEDLEDVSSNQIQDTVGAGFSWSNIVGMLMQMLLGQGAAGIAGPSKNDIEDGTPSASPWSNLLTVGLKVLSAILGGNQQSVDGIDKVDNQSSPMQFINIVVNLLDALKTSFSHRSMSARSLGKRDTMSEAAVASISMLKGYMRSMKSYSMEGESDDESRLGCMERALCEASAECVATINGKSTIFCQLGSYATSYLLQRQSGIGFEALNEAGRSGRSGKDCRQLFTSCNAI</sequence>
<gene>
    <name evidence="3" type="ORF">HCN44_002483</name>
</gene>
<feature type="signal peptide" evidence="2">
    <location>
        <begin position="1"/>
        <end position="19"/>
    </location>
</feature>
<feature type="region of interest" description="Disordered" evidence="1">
    <location>
        <begin position="31"/>
        <end position="63"/>
    </location>
</feature>
<name>A0A834Y360_APHGI</name>
<accession>A0A834Y360</accession>
<dbReference type="OrthoDB" id="7587145at2759"/>
<dbReference type="PANTHER" id="PTHR41158">
    <property type="entry name" value="AGAP010294-PA"/>
    <property type="match status" value="1"/>
</dbReference>
<feature type="compositionally biased region" description="Basic and acidic residues" evidence="1">
    <location>
        <begin position="37"/>
        <end position="49"/>
    </location>
</feature>